<protein>
    <recommendedName>
        <fullName evidence="7">Epidermal growth factor receptor-like transmembrane-juxtamembrane segment domain-containing protein</fullName>
    </recommendedName>
</protein>
<feature type="region of interest" description="Disordered" evidence="4">
    <location>
        <begin position="161"/>
        <end position="224"/>
    </location>
</feature>
<evidence type="ECO:0000259" key="7">
    <source>
        <dbReference type="Pfam" id="PF21314"/>
    </source>
</evidence>
<comment type="caution">
    <text evidence="8">The sequence shown here is derived from an EMBL/GenBank/DDBJ whole genome shotgun (WGS) entry which is preliminary data.</text>
</comment>
<keyword evidence="5" id="KW-0472">Membrane</keyword>
<evidence type="ECO:0000256" key="6">
    <source>
        <dbReference type="SAM" id="SignalP"/>
    </source>
</evidence>
<feature type="signal peptide" evidence="6">
    <location>
        <begin position="1"/>
        <end position="15"/>
    </location>
</feature>
<feature type="transmembrane region" description="Helical" evidence="5">
    <location>
        <begin position="103"/>
        <end position="125"/>
    </location>
</feature>
<evidence type="ECO:0000313" key="9">
    <source>
        <dbReference type="Proteomes" id="UP000696280"/>
    </source>
</evidence>
<feature type="chain" id="PRO_5040377379" description="Epidermal growth factor receptor-like transmembrane-juxtamembrane segment domain-containing protein" evidence="6">
    <location>
        <begin position="16"/>
        <end position="571"/>
    </location>
</feature>
<keyword evidence="2" id="KW-0547">Nucleotide-binding</keyword>
<feature type="region of interest" description="Disordered" evidence="4">
    <location>
        <begin position="328"/>
        <end position="407"/>
    </location>
</feature>
<evidence type="ECO:0000256" key="3">
    <source>
        <dbReference type="ARBA" id="ARBA00022840"/>
    </source>
</evidence>
<evidence type="ECO:0000256" key="2">
    <source>
        <dbReference type="ARBA" id="ARBA00022741"/>
    </source>
</evidence>
<feature type="domain" description="Epidermal growth factor receptor-like transmembrane-juxtamembrane segment" evidence="7">
    <location>
        <begin position="103"/>
        <end position="136"/>
    </location>
</feature>
<sequence>MTLLLPTALPLVARSSECTTGQQCDGCQASGCSDSATSTIASSTTSEEPVRTIITLTTIPQPTGPSTSTTTVINSRIRAEAMSSTASPSQTPKATPPPNNTPIIVGIVCGIVGCSVISVLIWFLWRRKMQKKTRITSTASSFGGGKDGKDFELARQSSFYENRHLQPEDGRGAYTQAQRARSLSQGSNNPGSAIGSRSATPVPPAETEEKQTVPLPKAQYPAYHPLPGRSPEIPAWRNVETPYTPVTPMTPMHHSSQQTRHPAYHLHQLSQHPAFRAGNSPPRPAPPTWAHPAFRPEGTAHQLDSTPIIPQNELDGFSFVPRSPRIESLRNDGLGASRPEPLRLKHSSTELPAADVPRSFSNSNTHSEPNMKSRYETPSEPCSQASSPATPFPQIRNARSHNVLSRDNSAKTGISTYTIPIGLGVIDGSPTIGVNPFSLPLQGREITSAPKEGSKSKKEEKKRSNSPPPVLKSNMNDRDDHVLSWDSYGAGQLSGIGPSSSTGSERSRRQREIEQGIIARDREGRAAIKEGKKGGGKAWMSQERGSYGEIPETPLSTYTESWMERESWALR</sequence>
<evidence type="ECO:0000313" key="8">
    <source>
        <dbReference type="EMBL" id="CAG8959978.1"/>
    </source>
</evidence>
<dbReference type="InterPro" id="IPR049328">
    <property type="entry name" value="TM_ErbB1"/>
</dbReference>
<feature type="compositionally biased region" description="Polar residues" evidence="4">
    <location>
        <begin position="82"/>
        <end position="93"/>
    </location>
</feature>
<keyword evidence="9" id="KW-1185">Reference proteome</keyword>
<keyword evidence="5" id="KW-1133">Transmembrane helix</keyword>
<feature type="compositionally biased region" description="Basic and acidic residues" evidence="4">
    <location>
        <begin position="505"/>
        <end position="533"/>
    </location>
</feature>
<evidence type="ECO:0000256" key="4">
    <source>
        <dbReference type="SAM" id="MobiDB-lite"/>
    </source>
</evidence>
<feature type="compositionally biased region" description="Basic and acidic residues" evidence="4">
    <location>
        <begin position="161"/>
        <end position="171"/>
    </location>
</feature>
<accession>A0A9N9PYH4</accession>
<keyword evidence="6" id="KW-0732">Signal</keyword>
<feature type="region of interest" description="Disordered" evidence="4">
    <location>
        <begin position="437"/>
        <end position="553"/>
    </location>
</feature>
<keyword evidence="1" id="KW-0597">Phosphoprotein</keyword>
<reference evidence="8" key="1">
    <citation type="submission" date="2021-07" db="EMBL/GenBank/DDBJ databases">
        <authorList>
            <person name="Durling M."/>
        </authorList>
    </citation>
    <scope>NUCLEOTIDE SEQUENCE</scope>
</reference>
<feature type="compositionally biased region" description="Polar residues" evidence="4">
    <location>
        <begin position="359"/>
        <end position="368"/>
    </location>
</feature>
<dbReference type="Pfam" id="PF21314">
    <property type="entry name" value="TM_ErbB1"/>
    <property type="match status" value="1"/>
</dbReference>
<keyword evidence="5" id="KW-0812">Transmembrane</keyword>
<evidence type="ECO:0000256" key="5">
    <source>
        <dbReference type="SAM" id="Phobius"/>
    </source>
</evidence>
<feature type="region of interest" description="Disordered" evidence="4">
    <location>
        <begin position="80"/>
        <end position="99"/>
    </location>
</feature>
<gene>
    <name evidence="8" type="ORF">HYFRA_00012695</name>
</gene>
<dbReference type="Proteomes" id="UP000696280">
    <property type="component" value="Unassembled WGS sequence"/>
</dbReference>
<feature type="compositionally biased region" description="Polar residues" evidence="4">
    <location>
        <begin position="175"/>
        <end position="199"/>
    </location>
</feature>
<keyword evidence="3" id="KW-0067">ATP-binding</keyword>
<feature type="compositionally biased region" description="Polar residues" evidence="4">
    <location>
        <begin position="380"/>
        <end position="389"/>
    </location>
</feature>
<dbReference type="AlphaFoldDB" id="A0A9N9PYH4"/>
<feature type="compositionally biased region" description="Basic and acidic residues" evidence="4">
    <location>
        <begin position="452"/>
        <end position="463"/>
    </location>
</feature>
<dbReference type="OrthoDB" id="5431298at2759"/>
<organism evidence="8 9">
    <name type="scientific">Hymenoscyphus fraxineus</name>
    <dbReference type="NCBI Taxonomy" id="746836"/>
    <lineage>
        <taxon>Eukaryota</taxon>
        <taxon>Fungi</taxon>
        <taxon>Dikarya</taxon>
        <taxon>Ascomycota</taxon>
        <taxon>Pezizomycotina</taxon>
        <taxon>Leotiomycetes</taxon>
        <taxon>Helotiales</taxon>
        <taxon>Helotiaceae</taxon>
        <taxon>Hymenoscyphus</taxon>
    </lineage>
</organism>
<evidence type="ECO:0000256" key="1">
    <source>
        <dbReference type="ARBA" id="ARBA00022553"/>
    </source>
</evidence>
<dbReference type="EMBL" id="CAJVRL010000094">
    <property type="protein sequence ID" value="CAG8959978.1"/>
    <property type="molecule type" value="Genomic_DNA"/>
</dbReference>
<proteinExistence type="predicted"/>
<dbReference type="GO" id="GO:0005524">
    <property type="term" value="F:ATP binding"/>
    <property type="evidence" value="ECO:0007669"/>
    <property type="project" value="UniProtKB-KW"/>
</dbReference>
<name>A0A9N9PYH4_9HELO</name>